<evidence type="ECO:0000313" key="4">
    <source>
        <dbReference type="EMBL" id="RCX10338.1"/>
    </source>
</evidence>
<dbReference type="OrthoDB" id="9800780at2"/>
<name>A0A369APS0_9FIRM</name>
<dbReference type="SUPFAM" id="SSF54106">
    <property type="entry name" value="LysM domain"/>
    <property type="match status" value="1"/>
</dbReference>
<dbReference type="SMART" id="SM00257">
    <property type="entry name" value="LysM"/>
    <property type="match status" value="1"/>
</dbReference>
<comment type="caution">
    <text evidence="4">The sequence shown here is derived from an EMBL/GenBank/DDBJ whole genome shotgun (WGS) entry which is preliminary data.</text>
</comment>
<evidence type="ECO:0000256" key="2">
    <source>
        <dbReference type="RuleBase" id="RU362119"/>
    </source>
</evidence>
<dbReference type="PANTHER" id="PTHR11575">
    <property type="entry name" value="5'-NUCLEOTIDASE-RELATED"/>
    <property type="match status" value="1"/>
</dbReference>
<dbReference type="InterPro" id="IPR006179">
    <property type="entry name" value="5_nucleotidase/apyrase"/>
</dbReference>
<dbReference type="GO" id="GO:0016787">
    <property type="term" value="F:hydrolase activity"/>
    <property type="evidence" value="ECO:0007669"/>
    <property type="project" value="UniProtKB-KW"/>
</dbReference>
<dbReference type="InterPro" id="IPR004843">
    <property type="entry name" value="Calcineurin-like_PHP"/>
</dbReference>
<dbReference type="InterPro" id="IPR018392">
    <property type="entry name" value="LysM"/>
</dbReference>
<dbReference type="Pfam" id="PF02872">
    <property type="entry name" value="5_nucleotid_C"/>
    <property type="match status" value="1"/>
</dbReference>
<dbReference type="CDD" id="cd00118">
    <property type="entry name" value="LysM"/>
    <property type="match status" value="1"/>
</dbReference>
<dbReference type="GO" id="GO:0000166">
    <property type="term" value="F:nucleotide binding"/>
    <property type="evidence" value="ECO:0007669"/>
    <property type="project" value="UniProtKB-KW"/>
</dbReference>
<dbReference type="CDD" id="cd00845">
    <property type="entry name" value="MPP_UshA_N_like"/>
    <property type="match status" value="1"/>
</dbReference>
<accession>A0A369APS0</accession>
<dbReference type="GO" id="GO:0009166">
    <property type="term" value="P:nucleotide catabolic process"/>
    <property type="evidence" value="ECO:0007669"/>
    <property type="project" value="InterPro"/>
</dbReference>
<evidence type="ECO:0000313" key="5">
    <source>
        <dbReference type="Proteomes" id="UP000253034"/>
    </source>
</evidence>
<dbReference type="PRINTS" id="PR01607">
    <property type="entry name" value="APYRASEFAMLY"/>
</dbReference>
<dbReference type="AlphaFoldDB" id="A0A369APS0"/>
<dbReference type="InterPro" id="IPR029052">
    <property type="entry name" value="Metallo-depent_PP-like"/>
</dbReference>
<protein>
    <submittedName>
        <fullName evidence="4">2',3'-cyclic-nucleotide 2'-phosphodiesterase/3'-nucleotidase</fullName>
    </submittedName>
</protein>
<feature type="signal peptide" evidence="2">
    <location>
        <begin position="1"/>
        <end position="27"/>
    </location>
</feature>
<keyword evidence="2" id="KW-0547">Nucleotide-binding</keyword>
<dbReference type="Gene3D" id="3.10.350.10">
    <property type="entry name" value="LysM domain"/>
    <property type="match status" value="1"/>
</dbReference>
<dbReference type="Pfam" id="PF01476">
    <property type="entry name" value="LysM"/>
    <property type="match status" value="1"/>
</dbReference>
<dbReference type="SUPFAM" id="SSF55816">
    <property type="entry name" value="5'-nucleotidase (syn. UDP-sugar hydrolase), C-terminal domain"/>
    <property type="match status" value="1"/>
</dbReference>
<sequence>MKKFKKLSIVLSLMLALSVMISSVASAEEIYVVKSGDVLWKIAEKYDVDWKELSEYNKLKDPHLIYPEQKIKIPKDSSSKGEAAKSVDIISFNDFHGNVAEDVSQTGKNLGMAKLVAAAKRAVSENPNTIIVSGGDNYQGTAISNLTYGSPVSEMMKAMNVFASSVGNHELDWGTDKIEQWAKDGSFSFVACNIYDSTSGQPVKWASPYMIADKGGVKIAFIGLAHPDTPSLTKAEYVSEIEFRDPAQSAQEWIDYLRQGKAPEGKPDVIIALTHLDCEQDAQTGEITGIAAELCKKVSGLDGVISAHSHMTVSGKVNGVPVVQAYYNGRTLAKLSVVLGPDGKVKEVVPSLNELYKTKNDITPDAYAASVYQKYNNELAPILGEKLGTASAEFTHDRSTKGTVTLLGKWACDVMRVKTGVQVAIQNGGGLRRSMAAGDITMGDLYEIMPFDNYLVTMELPGADLKKAIDHGINNQSITDGQFSGLKVIYDPEREQGSSIVSITLEDGTPIEDKAYYTVVINDFMLTGGDKYDFSAARNVKNTYMPVRDALVDAVKESKTIAPEQPDYIKQAEKAAAAFKPAA</sequence>
<organism evidence="4 5">
    <name type="scientific">Anaerobacterium chartisolvens</name>
    <dbReference type="NCBI Taxonomy" id="1297424"/>
    <lineage>
        <taxon>Bacteria</taxon>
        <taxon>Bacillati</taxon>
        <taxon>Bacillota</taxon>
        <taxon>Clostridia</taxon>
        <taxon>Eubacteriales</taxon>
        <taxon>Oscillospiraceae</taxon>
        <taxon>Anaerobacterium</taxon>
    </lineage>
</organism>
<keyword evidence="1 2" id="KW-0732">Signal</keyword>
<dbReference type="PROSITE" id="PS51782">
    <property type="entry name" value="LYSM"/>
    <property type="match status" value="1"/>
</dbReference>
<evidence type="ECO:0000259" key="3">
    <source>
        <dbReference type="PROSITE" id="PS51782"/>
    </source>
</evidence>
<dbReference type="Gene3D" id="3.60.21.10">
    <property type="match status" value="1"/>
</dbReference>
<dbReference type="Pfam" id="PF00149">
    <property type="entry name" value="Metallophos"/>
    <property type="match status" value="1"/>
</dbReference>
<dbReference type="PANTHER" id="PTHR11575:SF24">
    <property type="entry name" value="5'-NUCLEOTIDASE"/>
    <property type="match status" value="1"/>
</dbReference>
<comment type="similarity">
    <text evidence="2">Belongs to the 5'-nucleotidase family.</text>
</comment>
<evidence type="ECO:0000256" key="1">
    <source>
        <dbReference type="ARBA" id="ARBA00022729"/>
    </source>
</evidence>
<dbReference type="Gene3D" id="3.90.780.10">
    <property type="entry name" value="5'-Nucleotidase, C-terminal domain"/>
    <property type="match status" value="1"/>
</dbReference>
<reference evidence="4 5" key="1">
    <citation type="submission" date="2018-07" db="EMBL/GenBank/DDBJ databases">
        <title>Genomic Encyclopedia of Type Strains, Phase IV (KMG-IV): sequencing the most valuable type-strain genomes for metagenomic binning, comparative biology and taxonomic classification.</title>
        <authorList>
            <person name="Goeker M."/>
        </authorList>
    </citation>
    <scope>NUCLEOTIDE SEQUENCE [LARGE SCALE GENOMIC DNA]</scope>
    <source>
        <strain evidence="4 5">DSM 27016</strain>
    </source>
</reference>
<keyword evidence="5" id="KW-1185">Reference proteome</keyword>
<dbReference type="Proteomes" id="UP000253034">
    <property type="component" value="Unassembled WGS sequence"/>
</dbReference>
<feature type="chain" id="PRO_5016478749" evidence="2">
    <location>
        <begin position="28"/>
        <end position="583"/>
    </location>
</feature>
<dbReference type="InterPro" id="IPR036907">
    <property type="entry name" value="5'-Nucleotdase_C_sf"/>
</dbReference>
<dbReference type="InterPro" id="IPR008334">
    <property type="entry name" value="5'-Nucleotdase_C"/>
</dbReference>
<feature type="domain" description="LysM" evidence="3">
    <location>
        <begin position="29"/>
        <end position="73"/>
    </location>
</feature>
<dbReference type="SUPFAM" id="SSF56300">
    <property type="entry name" value="Metallo-dependent phosphatases"/>
    <property type="match status" value="1"/>
</dbReference>
<dbReference type="EMBL" id="QPJT01000030">
    <property type="protein sequence ID" value="RCX10338.1"/>
    <property type="molecule type" value="Genomic_DNA"/>
</dbReference>
<keyword evidence="2" id="KW-0378">Hydrolase</keyword>
<dbReference type="RefSeq" id="WP_114299513.1">
    <property type="nucleotide sequence ID" value="NZ_QPJT01000030.1"/>
</dbReference>
<gene>
    <name evidence="4" type="ORF">DFR58_1303</name>
</gene>
<proteinExistence type="inferred from homology"/>
<dbReference type="InterPro" id="IPR036779">
    <property type="entry name" value="LysM_dom_sf"/>
</dbReference>